<dbReference type="SUPFAM" id="SSF53335">
    <property type="entry name" value="S-adenosyl-L-methionine-dependent methyltransferases"/>
    <property type="match status" value="1"/>
</dbReference>
<name>A0A8J3MW38_9CHLR</name>
<dbReference type="CDD" id="cd02440">
    <property type="entry name" value="AdoMet_MTases"/>
    <property type="match status" value="1"/>
</dbReference>
<dbReference type="RefSeq" id="WP_220199975.1">
    <property type="nucleotide sequence ID" value="NZ_BNJF01000010.1"/>
</dbReference>
<keyword evidence="3" id="KW-0949">S-adenosyl-L-methionine</keyword>
<dbReference type="Proteomes" id="UP000612362">
    <property type="component" value="Unassembled WGS sequence"/>
</dbReference>
<evidence type="ECO:0000313" key="5">
    <source>
        <dbReference type="Proteomes" id="UP000612362"/>
    </source>
</evidence>
<gene>
    <name evidence="4" type="ORF">KSX_91900</name>
</gene>
<dbReference type="PANTHER" id="PTHR43464">
    <property type="entry name" value="METHYLTRANSFERASE"/>
    <property type="match status" value="1"/>
</dbReference>
<accession>A0A8J3MW38</accession>
<protein>
    <submittedName>
        <fullName evidence="4">Type 11 methyltransferase</fullName>
    </submittedName>
</protein>
<evidence type="ECO:0000256" key="1">
    <source>
        <dbReference type="ARBA" id="ARBA00022603"/>
    </source>
</evidence>
<dbReference type="PANTHER" id="PTHR43464:SF19">
    <property type="entry name" value="UBIQUINONE BIOSYNTHESIS O-METHYLTRANSFERASE, MITOCHONDRIAL"/>
    <property type="match status" value="1"/>
</dbReference>
<evidence type="ECO:0000256" key="3">
    <source>
        <dbReference type="ARBA" id="ARBA00022691"/>
    </source>
</evidence>
<dbReference type="GO" id="GO:0008757">
    <property type="term" value="F:S-adenosylmethionine-dependent methyltransferase activity"/>
    <property type="evidence" value="ECO:0007669"/>
    <property type="project" value="InterPro"/>
</dbReference>
<keyword evidence="1 4" id="KW-0489">Methyltransferase</keyword>
<evidence type="ECO:0000256" key="2">
    <source>
        <dbReference type="ARBA" id="ARBA00022679"/>
    </source>
</evidence>
<keyword evidence="5" id="KW-1185">Reference proteome</keyword>
<dbReference type="AlphaFoldDB" id="A0A8J3MW38"/>
<dbReference type="Gene3D" id="3.40.50.150">
    <property type="entry name" value="Vaccinia Virus protein VP39"/>
    <property type="match status" value="1"/>
</dbReference>
<reference evidence="4" key="1">
    <citation type="submission" date="2020-10" db="EMBL/GenBank/DDBJ databases">
        <title>Taxonomic study of unclassified bacteria belonging to the class Ktedonobacteria.</title>
        <authorList>
            <person name="Yabe S."/>
            <person name="Wang C.M."/>
            <person name="Zheng Y."/>
            <person name="Sakai Y."/>
            <person name="Cavaletti L."/>
            <person name="Monciardini P."/>
            <person name="Donadio S."/>
        </authorList>
    </citation>
    <scope>NUCLEOTIDE SEQUENCE</scope>
    <source>
        <strain evidence="4">SOSP1-1</strain>
    </source>
</reference>
<sequence length="207" mass="22947">MSSFFPDPQERPATYDRFMQAYEGGNPPWDTNITPPELVAEIQGLQARPSGRALDLGCGTGTNSLYLASHGWDVTGIDFIPSAIEQACEKQRRVDNLEGNVDFFVGDVTQLDTLKLEPGYTLLFDLGCLHSIEESARVGYARGVIRLAAPGALFLLYGFMPNELLSNRLTRSEVQALFGPDFTLERAVESLDRPGIPSAWYWLRRAS</sequence>
<dbReference type="InterPro" id="IPR008854">
    <property type="entry name" value="TPMT"/>
</dbReference>
<proteinExistence type="predicted"/>
<dbReference type="EMBL" id="BNJF01000010">
    <property type="protein sequence ID" value="GHO51027.1"/>
    <property type="molecule type" value="Genomic_DNA"/>
</dbReference>
<keyword evidence="2" id="KW-0808">Transferase</keyword>
<organism evidence="4 5">
    <name type="scientific">Ktedonospora formicarum</name>
    <dbReference type="NCBI Taxonomy" id="2778364"/>
    <lineage>
        <taxon>Bacteria</taxon>
        <taxon>Bacillati</taxon>
        <taxon>Chloroflexota</taxon>
        <taxon>Ktedonobacteria</taxon>
        <taxon>Ktedonobacterales</taxon>
        <taxon>Ktedonobacteraceae</taxon>
        <taxon>Ktedonospora</taxon>
    </lineage>
</organism>
<dbReference type="Pfam" id="PF05724">
    <property type="entry name" value="TPMT"/>
    <property type="match status" value="1"/>
</dbReference>
<comment type="caution">
    <text evidence="4">The sequence shown here is derived from an EMBL/GenBank/DDBJ whole genome shotgun (WGS) entry which is preliminary data.</text>
</comment>
<dbReference type="InterPro" id="IPR029063">
    <property type="entry name" value="SAM-dependent_MTases_sf"/>
</dbReference>
<evidence type="ECO:0000313" key="4">
    <source>
        <dbReference type="EMBL" id="GHO51027.1"/>
    </source>
</evidence>
<dbReference type="GO" id="GO:0032259">
    <property type="term" value="P:methylation"/>
    <property type="evidence" value="ECO:0007669"/>
    <property type="project" value="UniProtKB-KW"/>
</dbReference>